<feature type="compositionally biased region" description="Low complexity" evidence="2">
    <location>
        <begin position="697"/>
        <end position="708"/>
    </location>
</feature>
<feature type="region of interest" description="Disordered" evidence="2">
    <location>
        <begin position="639"/>
        <end position="851"/>
    </location>
</feature>
<dbReference type="Pfam" id="PF13779">
    <property type="entry name" value="DUF4175"/>
    <property type="match status" value="1"/>
</dbReference>
<feature type="compositionally biased region" description="Low complexity" evidence="2">
    <location>
        <begin position="746"/>
        <end position="758"/>
    </location>
</feature>
<feature type="transmembrane region" description="Helical" evidence="3">
    <location>
        <begin position="52"/>
        <end position="68"/>
    </location>
</feature>
<gene>
    <name evidence="4" type="ORF">OSB_28890</name>
</gene>
<keyword evidence="3" id="KW-0472">Membrane</keyword>
<feature type="compositionally biased region" description="Basic and acidic residues" evidence="2">
    <location>
        <begin position="766"/>
        <end position="791"/>
    </location>
</feature>
<feature type="transmembrane region" description="Helical" evidence="3">
    <location>
        <begin position="146"/>
        <end position="164"/>
    </location>
</feature>
<dbReference type="PATRIC" id="fig|1458307.3.peg.2922"/>
<keyword evidence="3" id="KW-1133">Transmembrane helix</keyword>
<dbReference type="Proteomes" id="UP000067444">
    <property type="component" value="Chromosome"/>
</dbReference>
<dbReference type="AlphaFoldDB" id="A0A0K0Y970"/>
<evidence type="ECO:0000313" key="5">
    <source>
        <dbReference type="Proteomes" id="UP000067444"/>
    </source>
</evidence>
<feature type="compositionally biased region" description="Low complexity" evidence="2">
    <location>
        <begin position="639"/>
        <end position="678"/>
    </location>
</feature>
<feature type="coiled-coil region" evidence="1">
    <location>
        <begin position="480"/>
        <end position="534"/>
    </location>
</feature>
<keyword evidence="1" id="KW-0175">Coiled coil</keyword>
<feature type="compositionally biased region" description="Gly residues" evidence="2">
    <location>
        <begin position="679"/>
        <end position="696"/>
    </location>
</feature>
<evidence type="ECO:0000256" key="1">
    <source>
        <dbReference type="SAM" id="Coils"/>
    </source>
</evidence>
<name>A0A0K0Y970_9RHOB</name>
<feature type="transmembrane region" description="Helical" evidence="3">
    <location>
        <begin position="21"/>
        <end position="40"/>
    </location>
</feature>
<evidence type="ECO:0000256" key="3">
    <source>
        <dbReference type="SAM" id="Phobius"/>
    </source>
</evidence>
<sequence length="885" mass="97513">MLAHLKMPVLLTRAGLIAERVTQAFWPFWTVLFFALAPLVMGWQDFLPLEAVWVYAVVAVLALLWTLFRGFRRLNWPSEAEAVARVDARLPGRPIAALNDIQTIGAGDAASEAVWDAHLKRMQDKTREARAVEPDLRVSAKDPYGLRYMAVLFMVVALLFGSIWRVGTVTNAAQGGEVLAIGPVWEGWIEPPAYTGKPTLYLADIIANRIQVPQGSFITLRLYGDVGALSVSETVSGRTEDLGAATDQQQGFEVTQEGEISIVGEGGQTWKILLLEDNAPTVEFTGPIEADAQGEMSQPFSAMDDYSVIAGTATIALDLTSVNRRHGLTIDPDTRDAVVIDLPMPFSGDRADFEELLIDDFSQHPWANFPVTMTLQVEDALGQIGASDPENMILPGKRFFQPTARAIIEQRRDILWSKANAPRVAQVLRAVSNRPDELFPDETTYLRLRFIISRLEETESDGLSDDVQTEVVEALWELAVQLEEGSLADARARLERAQERLEEAMRNGASDEEIAELMQELREATNDYMQMLADQMEPSPNGTDQPDQNQDNQTISQDEIQAMMDRIQELMEEGRMAEAMELMEELNQLMENLQMTEGGEGGEGGPQTPGQQSMEDLAETLRDQQDLTDEAFRDLQEQFNEGQQQQGQQGQQDGQQDGQQPGEQPGQEGQQPGQQGQDGQEGTGQQGQQQGQGQGQGDNTQGGLTDDSGQGGEGGGSPQSLAERQQALRDGLNQLRNGLPGLSGDAAESAEQSLESAEGAMDGAEDALREGDLAEAIDRQAEAMDALREGMRNLGQALAENQMDELEEGQGTQTGNAEGRPEPERRDPLGRQMGNTGQFGSEESMLQDDINRRAEELLEELRNRSADQERPQLELDYLRRLLDRF</sequence>
<protein>
    <submittedName>
        <fullName evidence="4">Uncharacterized protein</fullName>
    </submittedName>
</protein>
<keyword evidence="5" id="KW-1185">Reference proteome</keyword>
<proteinExistence type="predicted"/>
<dbReference type="EMBL" id="CP012160">
    <property type="protein sequence ID" value="AKS47412.1"/>
    <property type="molecule type" value="Genomic_DNA"/>
</dbReference>
<organism evidence="4 5">
    <name type="scientific">Octadecabacter temperatus</name>
    <dbReference type="NCBI Taxonomy" id="1458307"/>
    <lineage>
        <taxon>Bacteria</taxon>
        <taxon>Pseudomonadati</taxon>
        <taxon>Pseudomonadota</taxon>
        <taxon>Alphaproteobacteria</taxon>
        <taxon>Rhodobacterales</taxon>
        <taxon>Roseobacteraceae</taxon>
        <taxon>Octadecabacter</taxon>
    </lineage>
</organism>
<dbReference type="STRING" id="1458307.OSB_28890"/>
<dbReference type="InterPro" id="IPR012683">
    <property type="entry name" value="CHP02302_TM"/>
</dbReference>
<dbReference type="KEGG" id="otm:OSB_28890"/>
<feature type="compositionally biased region" description="Basic and acidic residues" evidence="2">
    <location>
        <begin position="819"/>
        <end position="829"/>
    </location>
</feature>
<accession>A0A0K0Y970</accession>
<keyword evidence="3" id="KW-0812">Transmembrane</keyword>
<evidence type="ECO:0000313" key="4">
    <source>
        <dbReference type="EMBL" id="AKS47412.1"/>
    </source>
</evidence>
<reference evidence="4 5" key="1">
    <citation type="journal article" date="2015" name="Genome Announc.">
        <title>Closed Genome Sequence of Octadecabacter temperatus SB1, the First Mesophilic Species of the Genus Octadecabacter.</title>
        <authorList>
            <person name="Voget S."/>
            <person name="Billerbeck S."/>
            <person name="Simon M."/>
            <person name="Daniel R."/>
        </authorList>
    </citation>
    <scope>NUCLEOTIDE SEQUENCE [LARGE SCALE GENOMIC DNA]</scope>
    <source>
        <strain evidence="4 5">SB1</strain>
    </source>
</reference>
<evidence type="ECO:0000256" key="2">
    <source>
        <dbReference type="SAM" id="MobiDB-lite"/>
    </source>
</evidence>